<dbReference type="PANTHER" id="PTHR11825">
    <property type="entry name" value="SUBGROUP IIII AMINOTRANSFERASE"/>
    <property type="match status" value="1"/>
</dbReference>
<evidence type="ECO:0000313" key="12">
    <source>
        <dbReference type="Proteomes" id="UP000274131"/>
    </source>
</evidence>
<dbReference type="InterPro" id="IPR043131">
    <property type="entry name" value="BCAT-like_N"/>
</dbReference>
<comment type="catalytic activity">
    <reaction evidence="10">
        <text>L-valine + 2-oxoglutarate = 3-methyl-2-oxobutanoate + L-glutamate</text>
        <dbReference type="Rhea" id="RHEA:24813"/>
        <dbReference type="ChEBI" id="CHEBI:11851"/>
        <dbReference type="ChEBI" id="CHEBI:16810"/>
        <dbReference type="ChEBI" id="CHEBI:29985"/>
        <dbReference type="ChEBI" id="CHEBI:57762"/>
        <dbReference type="EC" id="2.6.1.42"/>
    </reaction>
</comment>
<keyword evidence="5 10" id="KW-0808">Transferase</keyword>
<evidence type="ECO:0000256" key="2">
    <source>
        <dbReference type="ARBA" id="ARBA00009320"/>
    </source>
</evidence>
<dbReference type="InterPro" id="IPR001544">
    <property type="entry name" value="Aminotrans_IV"/>
</dbReference>
<sequence>MSVGRKLTSVLLKQSVNVQCQRWFSAAVRLDDDEVYKRSKTAKTFLYRDLQIIRAKPEQLQQKPKPSEPLKFGQIFSDYMAEVDWTASNGWSKPVICPIHDFKLHPAAKVLHYAVEAFEGMKAYRGVDGKVRLFRPDKNMERLKRSIARATLPTFSFTELLEIIKELVCLDKEWIPSGTGHALYIRPAVIGTDKQLGVSISHEAKLFVITGPTGPYFNSKVTLYADPSFARSNYGPSIMISTEAQTKGCQQVLWLYGPDELITEVGATNIFFMWKNNHGEDELVTPPLSEGLILPGVTRESILHLAREWKDDIKVTEKYVGMREFREAVKNKRVYEMFCSGTACVVTPVEKILYNNKQTGTIEELILPSNVKNSVMERLYKQITDIQHGKVDRPEWTQIVC</sequence>
<dbReference type="SUPFAM" id="SSF56752">
    <property type="entry name" value="D-aminoacid aminotransferase-like PLP-dependent enzymes"/>
    <property type="match status" value="1"/>
</dbReference>
<keyword evidence="4 10" id="KW-0028">Amino-acid biosynthesis</keyword>
<reference evidence="13" key="1">
    <citation type="submission" date="2017-02" db="UniProtKB">
        <authorList>
            <consortium name="WormBaseParasite"/>
        </authorList>
    </citation>
    <scope>IDENTIFICATION</scope>
</reference>
<comment type="cofactor">
    <cofactor evidence="1 9">
        <name>pyridoxal 5'-phosphate</name>
        <dbReference type="ChEBI" id="CHEBI:597326"/>
    </cofactor>
</comment>
<dbReference type="InterPro" id="IPR036038">
    <property type="entry name" value="Aminotransferase-like"/>
</dbReference>
<proteinExistence type="inferred from homology"/>
<accession>A0A0N4V9G9</accession>
<dbReference type="EC" id="2.6.1.42" evidence="10"/>
<name>A0A0N4V9G9_ENTVE</name>
<evidence type="ECO:0000256" key="9">
    <source>
        <dbReference type="RuleBase" id="RU004516"/>
    </source>
</evidence>
<dbReference type="STRING" id="51028.A0A0N4V9G9"/>
<dbReference type="GO" id="GO:0009098">
    <property type="term" value="P:L-leucine biosynthetic process"/>
    <property type="evidence" value="ECO:0007669"/>
    <property type="project" value="TreeGrafter"/>
</dbReference>
<keyword evidence="12" id="KW-1185">Reference proteome</keyword>
<dbReference type="Gene3D" id="3.30.470.10">
    <property type="match status" value="1"/>
</dbReference>
<dbReference type="GO" id="GO:0009099">
    <property type="term" value="P:L-valine biosynthetic process"/>
    <property type="evidence" value="ECO:0007669"/>
    <property type="project" value="TreeGrafter"/>
</dbReference>
<dbReference type="CDD" id="cd01557">
    <property type="entry name" value="BCAT_beta_family"/>
    <property type="match status" value="1"/>
</dbReference>
<comment type="catalytic activity">
    <reaction evidence="10">
        <text>L-isoleucine + 2-oxoglutarate = (S)-3-methyl-2-oxopentanoate + L-glutamate</text>
        <dbReference type="Rhea" id="RHEA:24801"/>
        <dbReference type="ChEBI" id="CHEBI:16810"/>
        <dbReference type="ChEBI" id="CHEBI:29985"/>
        <dbReference type="ChEBI" id="CHEBI:35146"/>
        <dbReference type="ChEBI" id="CHEBI:58045"/>
        <dbReference type="EC" id="2.6.1.42"/>
    </reaction>
</comment>
<comment type="catalytic activity">
    <reaction evidence="10">
        <text>L-leucine + 2-oxoglutarate = 4-methyl-2-oxopentanoate + L-glutamate</text>
        <dbReference type="Rhea" id="RHEA:18321"/>
        <dbReference type="ChEBI" id="CHEBI:16810"/>
        <dbReference type="ChEBI" id="CHEBI:17865"/>
        <dbReference type="ChEBI" id="CHEBI:29985"/>
        <dbReference type="ChEBI" id="CHEBI:57427"/>
        <dbReference type="EC" id="2.6.1.42"/>
    </reaction>
</comment>
<evidence type="ECO:0000256" key="6">
    <source>
        <dbReference type="ARBA" id="ARBA00022898"/>
    </source>
</evidence>
<dbReference type="InterPro" id="IPR033939">
    <property type="entry name" value="BCAT_family"/>
</dbReference>
<evidence type="ECO:0000256" key="3">
    <source>
        <dbReference type="ARBA" id="ARBA00022576"/>
    </source>
</evidence>
<evidence type="ECO:0000313" key="13">
    <source>
        <dbReference type="WBParaSite" id="EVEC_0000708201-mRNA-1"/>
    </source>
</evidence>
<dbReference type="EMBL" id="UXUI01008577">
    <property type="protein sequence ID" value="VDD91852.1"/>
    <property type="molecule type" value="Genomic_DNA"/>
</dbReference>
<keyword evidence="7 10" id="KW-0100">Branched-chain amino acid biosynthesis</keyword>
<dbReference type="Gene3D" id="3.20.10.10">
    <property type="entry name" value="D-amino Acid Aminotransferase, subunit A, domain 2"/>
    <property type="match status" value="1"/>
</dbReference>
<evidence type="ECO:0000256" key="5">
    <source>
        <dbReference type="ARBA" id="ARBA00022679"/>
    </source>
</evidence>
<evidence type="ECO:0000313" key="11">
    <source>
        <dbReference type="EMBL" id="VDD91852.1"/>
    </source>
</evidence>
<dbReference type="InterPro" id="IPR005786">
    <property type="entry name" value="B_amino_transII"/>
</dbReference>
<protein>
    <recommendedName>
        <fullName evidence="10">Branched-chain-amino-acid aminotransferase</fullName>
        <ecNumber evidence="10">2.6.1.42</ecNumber>
    </recommendedName>
</protein>
<dbReference type="Proteomes" id="UP000274131">
    <property type="component" value="Unassembled WGS sequence"/>
</dbReference>
<dbReference type="OrthoDB" id="1732691at2759"/>
<comment type="similarity">
    <text evidence="2 8">Belongs to the class-IV pyridoxal-phosphate-dependent aminotransferase family.</text>
</comment>
<reference evidence="11 12" key="2">
    <citation type="submission" date="2018-10" db="EMBL/GenBank/DDBJ databases">
        <authorList>
            <consortium name="Pathogen Informatics"/>
        </authorList>
    </citation>
    <scope>NUCLEOTIDE SEQUENCE [LARGE SCALE GENOMIC DNA]</scope>
</reference>
<evidence type="ECO:0000256" key="8">
    <source>
        <dbReference type="RuleBase" id="RU004106"/>
    </source>
</evidence>
<dbReference type="InterPro" id="IPR018300">
    <property type="entry name" value="Aminotrans_IV_CS"/>
</dbReference>
<dbReference type="PIRSF" id="PIRSF006468">
    <property type="entry name" value="BCAT1"/>
    <property type="match status" value="1"/>
</dbReference>
<keyword evidence="3 10" id="KW-0032">Aminotransferase</keyword>
<evidence type="ECO:0000256" key="4">
    <source>
        <dbReference type="ARBA" id="ARBA00022605"/>
    </source>
</evidence>
<dbReference type="Pfam" id="PF01063">
    <property type="entry name" value="Aminotran_4"/>
    <property type="match status" value="1"/>
</dbReference>
<dbReference type="PROSITE" id="PS00770">
    <property type="entry name" value="AA_TRANSFER_CLASS_4"/>
    <property type="match status" value="1"/>
</dbReference>
<dbReference type="InterPro" id="IPR043132">
    <property type="entry name" value="BCAT-like_C"/>
</dbReference>
<dbReference type="GO" id="GO:0005739">
    <property type="term" value="C:mitochondrion"/>
    <property type="evidence" value="ECO:0007669"/>
    <property type="project" value="TreeGrafter"/>
</dbReference>
<dbReference type="WBParaSite" id="EVEC_0000708201-mRNA-1">
    <property type="protein sequence ID" value="EVEC_0000708201-mRNA-1"/>
    <property type="gene ID" value="EVEC_0000708201"/>
</dbReference>
<evidence type="ECO:0000256" key="7">
    <source>
        <dbReference type="ARBA" id="ARBA00023304"/>
    </source>
</evidence>
<dbReference type="FunFam" id="3.30.470.10:FF:000002">
    <property type="entry name" value="Branched-chain-amino-acid aminotransferase"/>
    <property type="match status" value="1"/>
</dbReference>
<dbReference type="AlphaFoldDB" id="A0A0N4V9G9"/>
<dbReference type="PANTHER" id="PTHR11825:SF44">
    <property type="entry name" value="BRANCHED-CHAIN-AMINO-ACID AMINOTRANSFERASE"/>
    <property type="match status" value="1"/>
</dbReference>
<dbReference type="GO" id="GO:0004084">
    <property type="term" value="F:branched-chain-amino-acid transaminase activity"/>
    <property type="evidence" value="ECO:0007669"/>
    <property type="project" value="UniProtKB-EC"/>
</dbReference>
<keyword evidence="6 9" id="KW-0663">Pyridoxal phosphate</keyword>
<evidence type="ECO:0000256" key="10">
    <source>
        <dbReference type="RuleBase" id="RU004517"/>
    </source>
</evidence>
<organism evidence="13">
    <name type="scientific">Enterobius vermicularis</name>
    <name type="common">Human pinworm</name>
    <dbReference type="NCBI Taxonomy" id="51028"/>
    <lineage>
        <taxon>Eukaryota</taxon>
        <taxon>Metazoa</taxon>
        <taxon>Ecdysozoa</taxon>
        <taxon>Nematoda</taxon>
        <taxon>Chromadorea</taxon>
        <taxon>Rhabditida</taxon>
        <taxon>Spirurina</taxon>
        <taxon>Oxyuridomorpha</taxon>
        <taxon>Oxyuroidea</taxon>
        <taxon>Oxyuridae</taxon>
        <taxon>Enterobius</taxon>
    </lineage>
</organism>
<gene>
    <name evidence="11" type="ORF">EVEC_LOCUS6603</name>
</gene>
<evidence type="ECO:0000256" key="1">
    <source>
        <dbReference type="ARBA" id="ARBA00001933"/>
    </source>
</evidence>